<evidence type="ECO:0000313" key="6">
    <source>
        <dbReference type="Proteomes" id="UP000186594"/>
    </source>
</evidence>
<evidence type="ECO:0000259" key="4">
    <source>
        <dbReference type="PROSITE" id="PS50011"/>
    </source>
</evidence>
<dbReference type="OMA" id="FPDWNKF"/>
<dbReference type="PROSITE" id="PS50011">
    <property type="entry name" value="PROTEIN_KINASE_DOM"/>
    <property type="match status" value="1"/>
</dbReference>
<dbReference type="Proteomes" id="UP000186594">
    <property type="component" value="Unassembled WGS sequence"/>
</dbReference>
<dbReference type="SMART" id="SM00220">
    <property type="entry name" value="S_TKc"/>
    <property type="match status" value="1"/>
</dbReference>
<keyword evidence="3" id="KW-0067">ATP-binding</keyword>
<evidence type="ECO:0000313" key="5">
    <source>
        <dbReference type="EMBL" id="OLL26411.1"/>
    </source>
</evidence>
<proteinExistence type="inferred from homology"/>
<keyword evidence="5" id="KW-0418">Kinase</keyword>
<keyword evidence="2" id="KW-0547">Nucleotide-binding</keyword>
<gene>
    <name evidence="5" type="ORF">NEOLI_002437</name>
</gene>
<dbReference type="GO" id="GO:0004693">
    <property type="term" value="F:cyclin-dependent protein serine/threonine kinase activity"/>
    <property type="evidence" value="ECO:0007669"/>
    <property type="project" value="UniProtKB-ARBA"/>
</dbReference>
<dbReference type="SUPFAM" id="SSF56112">
    <property type="entry name" value="Protein kinase-like (PK-like)"/>
    <property type="match status" value="1"/>
</dbReference>
<dbReference type="PANTHER" id="PTHR24056">
    <property type="entry name" value="CELL DIVISION PROTEIN KINASE"/>
    <property type="match status" value="1"/>
</dbReference>
<dbReference type="PROSITE" id="PS00108">
    <property type="entry name" value="PROTEIN_KINASE_ST"/>
    <property type="match status" value="1"/>
</dbReference>
<dbReference type="Pfam" id="PF00069">
    <property type="entry name" value="Pkinase"/>
    <property type="match status" value="1"/>
</dbReference>
<name>A0A1U7LV66_NEOID</name>
<evidence type="ECO:0000256" key="1">
    <source>
        <dbReference type="ARBA" id="ARBA00006485"/>
    </source>
</evidence>
<keyword evidence="6" id="KW-1185">Reference proteome</keyword>
<evidence type="ECO:0000256" key="2">
    <source>
        <dbReference type="ARBA" id="ARBA00022741"/>
    </source>
</evidence>
<dbReference type="InterPro" id="IPR050108">
    <property type="entry name" value="CDK"/>
</dbReference>
<protein>
    <submittedName>
        <fullName evidence="5">Serine/threonine-protein kinase csk1</fullName>
    </submittedName>
</protein>
<dbReference type="InterPro" id="IPR008271">
    <property type="entry name" value="Ser/Thr_kinase_AS"/>
</dbReference>
<keyword evidence="5" id="KW-0808">Transferase</keyword>
<comment type="similarity">
    <text evidence="1">Belongs to the protein kinase superfamily. CMGC Ser/Thr protein kinase family. CDC2/CDKX subfamily.</text>
</comment>
<dbReference type="GO" id="GO:0030643">
    <property type="term" value="P:intracellular phosphate ion homeostasis"/>
    <property type="evidence" value="ECO:0007669"/>
    <property type="project" value="EnsemblFungi"/>
</dbReference>
<accession>A0A1U7LV66</accession>
<dbReference type="GO" id="GO:0000122">
    <property type="term" value="P:negative regulation of transcription by RNA polymerase II"/>
    <property type="evidence" value="ECO:0007669"/>
    <property type="project" value="EnsemblFungi"/>
</dbReference>
<sequence>MEKYGTLEFKDEGRFSTIYKSESKQEPGKVVALKIVNNNCPPSDARREATILKALSHENIVSLIESFNSYKGYVLVLPFYLGTLYSFKTVLSISEIRRNIKSLTLAIAYLHERNIIHRDIKPSNCLLSSPDATLKLCDFGIAYDPSLSNTEKLGQLCHHVCSGPYRPPELIFGCNNYDVSLDLWSLGATIAEFYTVSRRFLFDDGASETGESSDLRLLSSMVNTLGTPKDADWPECNTFPHYGKLSLKEIPGKIWEEILPDADMQTIEVISGLLKYSSSQRMPANKLLCYDYFEGL</sequence>
<dbReference type="InterPro" id="IPR011009">
    <property type="entry name" value="Kinase-like_dom_sf"/>
</dbReference>
<comment type="caution">
    <text evidence="5">The sequence shown here is derived from an EMBL/GenBank/DDBJ whole genome shotgun (WGS) entry which is preliminary data.</text>
</comment>
<dbReference type="AlphaFoldDB" id="A0A1U7LV66"/>
<feature type="domain" description="Protein kinase" evidence="4">
    <location>
        <begin position="4"/>
        <end position="293"/>
    </location>
</feature>
<dbReference type="Gene3D" id="1.10.510.10">
    <property type="entry name" value="Transferase(Phosphotransferase) domain 1"/>
    <property type="match status" value="1"/>
</dbReference>
<dbReference type="STRING" id="1198029.A0A1U7LV66"/>
<dbReference type="InterPro" id="IPR000719">
    <property type="entry name" value="Prot_kinase_dom"/>
</dbReference>
<dbReference type="Gene3D" id="3.30.200.20">
    <property type="entry name" value="Phosphorylase Kinase, domain 1"/>
    <property type="match status" value="1"/>
</dbReference>
<evidence type="ECO:0000256" key="3">
    <source>
        <dbReference type="ARBA" id="ARBA00022840"/>
    </source>
</evidence>
<dbReference type="GO" id="GO:0005524">
    <property type="term" value="F:ATP binding"/>
    <property type="evidence" value="ECO:0007669"/>
    <property type="project" value="UniProtKB-KW"/>
</dbReference>
<organism evidence="5 6">
    <name type="scientific">Neolecta irregularis (strain DAH-3)</name>
    <dbReference type="NCBI Taxonomy" id="1198029"/>
    <lineage>
        <taxon>Eukaryota</taxon>
        <taxon>Fungi</taxon>
        <taxon>Dikarya</taxon>
        <taxon>Ascomycota</taxon>
        <taxon>Taphrinomycotina</taxon>
        <taxon>Neolectales</taxon>
        <taxon>Neolectaceae</taxon>
        <taxon>Neolecta</taxon>
    </lineage>
</organism>
<reference evidence="5 6" key="1">
    <citation type="submission" date="2016-04" db="EMBL/GenBank/DDBJ databases">
        <title>Evolutionary innovation and constraint leading to complex multicellularity in the Ascomycota.</title>
        <authorList>
            <person name="Cisse O."/>
            <person name="Nguyen A."/>
            <person name="Hewitt D.A."/>
            <person name="Jedd G."/>
            <person name="Stajich J.E."/>
        </authorList>
    </citation>
    <scope>NUCLEOTIDE SEQUENCE [LARGE SCALE GENOMIC DNA]</scope>
    <source>
        <strain evidence="5 6">DAH-3</strain>
    </source>
</reference>
<dbReference type="EMBL" id="LXFE01000186">
    <property type="protein sequence ID" value="OLL26411.1"/>
    <property type="molecule type" value="Genomic_DNA"/>
</dbReference>
<dbReference type="GO" id="GO:0005634">
    <property type="term" value="C:nucleus"/>
    <property type="evidence" value="ECO:0007669"/>
    <property type="project" value="TreeGrafter"/>
</dbReference>
<dbReference type="OrthoDB" id="413582at2759"/>